<evidence type="ECO:0000256" key="3">
    <source>
        <dbReference type="ARBA" id="ARBA00022692"/>
    </source>
</evidence>
<dbReference type="Gene3D" id="1.20.1250.20">
    <property type="entry name" value="MFS general substrate transporter like domains"/>
    <property type="match status" value="1"/>
</dbReference>
<dbReference type="InterPro" id="IPR050189">
    <property type="entry name" value="MFS_Efflux_Transporters"/>
</dbReference>
<protein>
    <submittedName>
        <fullName evidence="9">MFS transporter</fullName>
    </submittedName>
</protein>
<keyword evidence="2" id="KW-1003">Cell membrane</keyword>
<sequence>MRALPTWLLVLTLAAFTVQTDDFIVIGVLPALASDVGVSETAAGQLVTVYSLVYALTAPLWAVLLARFPPRGILPVALAVFTLANLAVMWVQGFGALMALRVVAALAAAVVLPAALAAAATRAPEEHRGRYLATVMTGLTGAILLGVPAGTWIGAAFGWRATFVFCGLLGALALVLAARSLPRPGAAARGTPGAGSGQDQPLTGRAVSEIGPPSGEPKTGSEAHGAEGPGHQGRSSSSAEETGSGAVTGVRAGLRASLRPLLNRAVVGLLVVTVLVVAGNLAFQTYLAPFLAGLAGVGPHQLAALLVASGIGGVAGTRYAGRMVDRVGARSAFGLVCGAFCLTMAAFALLWLAAPVPVWAAAALLVCWSATAWAVPTTVQALTLARVGQRAATQAVAVLSSAVYVGAALGGVVGGLAVAAGTGLVPAAATLFAVSGLVLALLVTRAKVR</sequence>
<dbReference type="PANTHER" id="PTHR43124">
    <property type="entry name" value="PURINE EFFLUX PUMP PBUE"/>
    <property type="match status" value="1"/>
</dbReference>
<evidence type="ECO:0000259" key="8">
    <source>
        <dbReference type="PROSITE" id="PS50850"/>
    </source>
</evidence>
<keyword evidence="4 7" id="KW-1133">Transmembrane helix</keyword>
<dbReference type="Proteomes" id="UP001055940">
    <property type="component" value="Chromosome"/>
</dbReference>
<evidence type="ECO:0000256" key="6">
    <source>
        <dbReference type="SAM" id="MobiDB-lite"/>
    </source>
</evidence>
<dbReference type="InterPro" id="IPR011701">
    <property type="entry name" value="MFS"/>
</dbReference>
<feature type="transmembrane region" description="Helical" evidence="7">
    <location>
        <begin position="302"/>
        <end position="320"/>
    </location>
</feature>
<dbReference type="InterPro" id="IPR020846">
    <property type="entry name" value="MFS_dom"/>
</dbReference>
<dbReference type="SUPFAM" id="SSF103473">
    <property type="entry name" value="MFS general substrate transporter"/>
    <property type="match status" value="1"/>
</dbReference>
<feature type="transmembrane region" description="Helical" evidence="7">
    <location>
        <begin position="396"/>
        <end position="418"/>
    </location>
</feature>
<accession>A0ABY5D354</accession>
<feature type="transmembrane region" description="Helical" evidence="7">
    <location>
        <begin position="73"/>
        <end position="92"/>
    </location>
</feature>
<evidence type="ECO:0000256" key="7">
    <source>
        <dbReference type="SAM" id="Phobius"/>
    </source>
</evidence>
<dbReference type="Pfam" id="PF07690">
    <property type="entry name" value="MFS_1"/>
    <property type="match status" value="1"/>
</dbReference>
<dbReference type="InterPro" id="IPR036259">
    <property type="entry name" value="MFS_trans_sf"/>
</dbReference>
<feature type="transmembrane region" description="Helical" evidence="7">
    <location>
        <begin position="424"/>
        <end position="443"/>
    </location>
</feature>
<evidence type="ECO:0000256" key="1">
    <source>
        <dbReference type="ARBA" id="ARBA00004651"/>
    </source>
</evidence>
<proteinExistence type="predicted"/>
<feature type="transmembrane region" description="Helical" evidence="7">
    <location>
        <begin position="44"/>
        <end position="66"/>
    </location>
</feature>
<reference evidence="9" key="1">
    <citation type="submission" date="2022-06" db="EMBL/GenBank/DDBJ databases">
        <authorList>
            <person name="Ping M."/>
        </authorList>
    </citation>
    <scope>NUCLEOTIDE SEQUENCE</scope>
    <source>
        <strain evidence="9">JCM11759T</strain>
    </source>
</reference>
<evidence type="ECO:0000313" key="10">
    <source>
        <dbReference type="Proteomes" id="UP001055940"/>
    </source>
</evidence>
<keyword evidence="10" id="KW-1185">Reference proteome</keyword>
<feature type="transmembrane region" description="Helical" evidence="7">
    <location>
        <begin position="359"/>
        <end position="384"/>
    </location>
</feature>
<dbReference type="PROSITE" id="PS50850">
    <property type="entry name" value="MFS"/>
    <property type="match status" value="1"/>
</dbReference>
<keyword evidence="5 7" id="KW-0472">Membrane</keyword>
<feature type="domain" description="Major facilitator superfamily (MFS) profile" evidence="8">
    <location>
        <begin position="7"/>
        <end position="447"/>
    </location>
</feature>
<evidence type="ECO:0000256" key="2">
    <source>
        <dbReference type="ARBA" id="ARBA00022475"/>
    </source>
</evidence>
<feature type="transmembrane region" description="Helical" evidence="7">
    <location>
        <begin position="98"/>
        <end position="119"/>
    </location>
</feature>
<dbReference type="EMBL" id="CP099837">
    <property type="protein sequence ID" value="USY18457.1"/>
    <property type="molecule type" value="Genomic_DNA"/>
</dbReference>
<dbReference type="RefSeq" id="WP_254417852.1">
    <property type="nucleotide sequence ID" value="NZ_BAAAJB010000035.1"/>
</dbReference>
<feature type="transmembrane region" description="Helical" evidence="7">
    <location>
        <begin position="332"/>
        <end position="353"/>
    </location>
</feature>
<feature type="transmembrane region" description="Helical" evidence="7">
    <location>
        <begin position="131"/>
        <end position="153"/>
    </location>
</feature>
<name>A0ABY5D354_9ACTN</name>
<evidence type="ECO:0000256" key="5">
    <source>
        <dbReference type="ARBA" id="ARBA00023136"/>
    </source>
</evidence>
<gene>
    <name evidence="9" type="ORF">NE857_24570</name>
</gene>
<feature type="transmembrane region" description="Helical" evidence="7">
    <location>
        <begin position="261"/>
        <end position="282"/>
    </location>
</feature>
<dbReference type="PANTHER" id="PTHR43124:SF10">
    <property type="entry name" value="PURINE EFFLUX PUMP PBUE"/>
    <property type="match status" value="1"/>
</dbReference>
<evidence type="ECO:0000313" key="9">
    <source>
        <dbReference type="EMBL" id="USY18457.1"/>
    </source>
</evidence>
<comment type="subcellular location">
    <subcellularLocation>
        <location evidence="1">Cell membrane</location>
        <topology evidence="1">Multi-pass membrane protein</topology>
    </subcellularLocation>
</comment>
<feature type="compositionally biased region" description="Low complexity" evidence="6">
    <location>
        <begin position="235"/>
        <end position="244"/>
    </location>
</feature>
<feature type="transmembrane region" description="Helical" evidence="7">
    <location>
        <begin position="159"/>
        <end position="178"/>
    </location>
</feature>
<organism evidence="9 10">
    <name type="scientific">Nocardiopsis exhalans</name>
    <dbReference type="NCBI Taxonomy" id="163604"/>
    <lineage>
        <taxon>Bacteria</taxon>
        <taxon>Bacillati</taxon>
        <taxon>Actinomycetota</taxon>
        <taxon>Actinomycetes</taxon>
        <taxon>Streptosporangiales</taxon>
        <taxon>Nocardiopsidaceae</taxon>
        <taxon>Nocardiopsis</taxon>
    </lineage>
</organism>
<feature type="region of interest" description="Disordered" evidence="6">
    <location>
        <begin position="186"/>
        <end position="244"/>
    </location>
</feature>
<keyword evidence="3 7" id="KW-0812">Transmembrane</keyword>
<evidence type="ECO:0000256" key="4">
    <source>
        <dbReference type="ARBA" id="ARBA00022989"/>
    </source>
</evidence>